<dbReference type="EMBL" id="BMGK01000001">
    <property type="protein sequence ID" value="GGD82900.1"/>
    <property type="molecule type" value="Genomic_DNA"/>
</dbReference>
<dbReference type="InterPro" id="IPR028989">
    <property type="entry name" value="RimP_N"/>
</dbReference>
<protein>
    <recommendedName>
        <fullName evidence="3">Ribosome maturation factor RimP</fullName>
    </recommendedName>
</protein>
<evidence type="ECO:0000256" key="3">
    <source>
        <dbReference type="HAMAP-Rule" id="MF_01077"/>
    </source>
</evidence>
<evidence type="ECO:0000259" key="4">
    <source>
        <dbReference type="Pfam" id="PF02576"/>
    </source>
</evidence>
<reference evidence="5" key="2">
    <citation type="submission" date="2020-09" db="EMBL/GenBank/DDBJ databases">
        <authorList>
            <person name="Sun Q."/>
            <person name="Zhou Y."/>
        </authorList>
    </citation>
    <scope>NUCLEOTIDE SEQUENCE</scope>
    <source>
        <strain evidence="5">CGMCC 1.12924</strain>
    </source>
</reference>
<organism evidence="5 6">
    <name type="scientific">Planktosalinus lacus</name>
    <dbReference type="NCBI Taxonomy" id="1526573"/>
    <lineage>
        <taxon>Bacteria</taxon>
        <taxon>Pseudomonadati</taxon>
        <taxon>Bacteroidota</taxon>
        <taxon>Flavobacteriia</taxon>
        <taxon>Flavobacteriales</taxon>
        <taxon>Flavobacteriaceae</taxon>
        <taxon>Planktosalinus</taxon>
    </lineage>
</organism>
<keyword evidence="2 3" id="KW-0690">Ribosome biogenesis</keyword>
<keyword evidence="1 3" id="KW-0963">Cytoplasm</keyword>
<gene>
    <name evidence="3 5" type="primary">rimP</name>
    <name evidence="5" type="ORF">GCM10011312_03820</name>
</gene>
<dbReference type="InterPro" id="IPR003728">
    <property type="entry name" value="Ribosome_maturation_RimP"/>
</dbReference>
<dbReference type="Proteomes" id="UP000652231">
    <property type="component" value="Unassembled WGS sequence"/>
</dbReference>
<dbReference type="SUPFAM" id="SSF75420">
    <property type="entry name" value="YhbC-like, N-terminal domain"/>
    <property type="match status" value="1"/>
</dbReference>
<dbReference type="GO" id="GO:0042274">
    <property type="term" value="P:ribosomal small subunit biogenesis"/>
    <property type="evidence" value="ECO:0007669"/>
    <property type="project" value="UniProtKB-UniRule"/>
</dbReference>
<name>A0A8J2V7J8_9FLAO</name>
<comment type="subcellular location">
    <subcellularLocation>
        <location evidence="3">Cytoplasm</location>
    </subcellularLocation>
</comment>
<keyword evidence="6" id="KW-1185">Reference proteome</keyword>
<evidence type="ECO:0000313" key="6">
    <source>
        <dbReference type="Proteomes" id="UP000652231"/>
    </source>
</evidence>
<evidence type="ECO:0000313" key="5">
    <source>
        <dbReference type="EMBL" id="GGD82900.1"/>
    </source>
</evidence>
<reference evidence="5" key="1">
    <citation type="journal article" date="2014" name="Int. J. Syst. Evol. Microbiol.">
        <title>Complete genome sequence of Corynebacterium casei LMG S-19264T (=DSM 44701T), isolated from a smear-ripened cheese.</title>
        <authorList>
            <consortium name="US DOE Joint Genome Institute (JGI-PGF)"/>
            <person name="Walter F."/>
            <person name="Albersmeier A."/>
            <person name="Kalinowski J."/>
            <person name="Ruckert C."/>
        </authorList>
    </citation>
    <scope>NUCLEOTIDE SEQUENCE</scope>
    <source>
        <strain evidence="5">CGMCC 1.12924</strain>
    </source>
</reference>
<dbReference type="RefSeq" id="WP_188438904.1">
    <property type="nucleotide sequence ID" value="NZ_BMGK01000001.1"/>
</dbReference>
<proteinExistence type="inferred from homology"/>
<dbReference type="HAMAP" id="MF_01077">
    <property type="entry name" value="RimP"/>
    <property type="match status" value="1"/>
</dbReference>
<dbReference type="Pfam" id="PF02576">
    <property type="entry name" value="RimP_N"/>
    <property type="match status" value="1"/>
</dbReference>
<evidence type="ECO:0000256" key="2">
    <source>
        <dbReference type="ARBA" id="ARBA00022517"/>
    </source>
</evidence>
<feature type="domain" description="Ribosome maturation factor RimP N-terminal" evidence="4">
    <location>
        <begin position="32"/>
        <end position="75"/>
    </location>
</feature>
<comment type="caution">
    <text evidence="5">The sequence shown here is derived from an EMBL/GenBank/DDBJ whole genome shotgun (WGS) entry which is preliminary data.</text>
</comment>
<dbReference type="InterPro" id="IPR035956">
    <property type="entry name" value="RimP_N_sf"/>
</dbReference>
<comment type="similarity">
    <text evidence="3">Belongs to the RimP family.</text>
</comment>
<dbReference type="GO" id="GO:0005737">
    <property type="term" value="C:cytoplasm"/>
    <property type="evidence" value="ECO:0007669"/>
    <property type="project" value="UniProtKB-SubCell"/>
</dbReference>
<comment type="function">
    <text evidence="3">Required for maturation of 30S ribosomal subunits.</text>
</comment>
<dbReference type="AlphaFoldDB" id="A0A8J2V7J8"/>
<evidence type="ECO:0000256" key="1">
    <source>
        <dbReference type="ARBA" id="ARBA00022490"/>
    </source>
</evidence>
<dbReference type="PANTHER" id="PTHR33867:SF1">
    <property type="entry name" value="RIBOSOME MATURATION FACTOR RIMP"/>
    <property type="match status" value="1"/>
</dbReference>
<accession>A0A8J2V7J8</accession>
<dbReference type="NCBIfam" id="NF002531">
    <property type="entry name" value="PRK02001.1"/>
    <property type="match status" value="1"/>
</dbReference>
<sequence>MLKEKVLQLLDIALEEHPKLFLIDFNIDLNNDIKVILDGDEGVSLSDCIAVSRAIEHNIDRDEFDFSLEVASAGASSPLTMPRQYKKNIGRILEVKTLDGQTVEGTLTEVSENGINLQWKAREPKPVGKGKITVDKSLDIPFENIKESKVKIIFN</sequence>
<dbReference type="Gene3D" id="3.30.300.70">
    <property type="entry name" value="RimP-like superfamily, N-terminal"/>
    <property type="match status" value="1"/>
</dbReference>
<dbReference type="PANTHER" id="PTHR33867">
    <property type="entry name" value="RIBOSOME MATURATION FACTOR RIMP"/>
    <property type="match status" value="1"/>
</dbReference>